<dbReference type="Proteomes" id="UP001319180">
    <property type="component" value="Unassembled WGS sequence"/>
</dbReference>
<dbReference type="Gene3D" id="3.40.1110.10">
    <property type="entry name" value="Calcium-transporting ATPase, cytoplasmic domain N"/>
    <property type="match status" value="2"/>
</dbReference>
<evidence type="ECO:0000259" key="9">
    <source>
        <dbReference type="Pfam" id="PF00122"/>
    </source>
</evidence>
<keyword evidence="4" id="KW-0067">ATP-binding</keyword>
<evidence type="ECO:0000256" key="3">
    <source>
        <dbReference type="ARBA" id="ARBA00022741"/>
    </source>
</evidence>
<dbReference type="SUPFAM" id="SSF81660">
    <property type="entry name" value="Metal cation-transporting ATPase, ATP-binding domain N"/>
    <property type="match status" value="1"/>
</dbReference>
<dbReference type="SFLD" id="SFLDF00027">
    <property type="entry name" value="p-type_atpase"/>
    <property type="match status" value="1"/>
</dbReference>
<reference evidence="12 13" key="1">
    <citation type="submission" date="2021-05" db="EMBL/GenBank/DDBJ databases">
        <title>A Polyphasic approach of four new species of the genus Ohtaekwangia: Ohtaekwangia histidinii sp. nov., Ohtaekwangia cretensis sp. nov., Ohtaekwangia indiensis sp. nov., Ohtaekwangia reichenbachii sp. nov. from diverse environment.</title>
        <authorList>
            <person name="Octaviana S."/>
        </authorList>
    </citation>
    <scope>NUCLEOTIDE SEQUENCE [LARGE SCALE GENOMIC DNA]</scope>
    <source>
        <strain evidence="12 13">PWU37</strain>
    </source>
</reference>
<keyword evidence="2 8" id="KW-0812">Transmembrane</keyword>
<dbReference type="InterPro" id="IPR023214">
    <property type="entry name" value="HAD_sf"/>
</dbReference>
<dbReference type="InterPro" id="IPR044492">
    <property type="entry name" value="P_typ_ATPase_HD_dom"/>
</dbReference>
<evidence type="ECO:0000256" key="1">
    <source>
        <dbReference type="ARBA" id="ARBA00004141"/>
    </source>
</evidence>
<dbReference type="GO" id="GO:0005524">
    <property type="term" value="F:ATP binding"/>
    <property type="evidence" value="ECO:0007669"/>
    <property type="project" value="UniProtKB-KW"/>
</dbReference>
<evidence type="ECO:0000256" key="2">
    <source>
        <dbReference type="ARBA" id="ARBA00022692"/>
    </source>
</evidence>
<dbReference type="InterPro" id="IPR023298">
    <property type="entry name" value="ATPase_P-typ_TM_dom_sf"/>
</dbReference>
<feature type="domain" description="Cation-transporting P-type ATPase C-terminal" evidence="10">
    <location>
        <begin position="646"/>
        <end position="818"/>
    </location>
</feature>
<dbReference type="GO" id="GO:0016020">
    <property type="term" value="C:membrane"/>
    <property type="evidence" value="ECO:0007669"/>
    <property type="project" value="UniProtKB-SubCell"/>
</dbReference>
<feature type="transmembrane region" description="Helical" evidence="8">
    <location>
        <begin position="648"/>
        <end position="669"/>
    </location>
</feature>
<dbReference type="InterPro" id="IPR018303">
    <property type="entry name" value="ATPase_P-typ_P_site"/>
</dbReference>
<dbReference type="InterPro" id="IPR059000">
    <property type="entry name" value="ATPase_P-type_domA"/>
</dbReference>
<keyword evidence="5" id="KW-1278">Translocase</keyword>
<dbReference type="PRINTS" id="PR00120">
    <property type="entry name" value="HATPASE"/>
</dbReference>
<keyword evidence="6 8" id="KW-1133">Transmembrane helix</keyword>
<accession>A0AAP2GGT7</accession>
<dbReference type="SUPFAM" id="SSF56784">
    <property type="entry name" value="HAD-like"/>
    <property type="match status" value="1"/>
</dbReference>
<evidence type="ECO:0000256" key="5">
    <source>
        <dbReference type="ARBA" id="ARBA00022967"/>
    </source>
</evidence>
<evidence type="ECO:0000256" key="8">
    <source>
        <dbReference type="SAM" id="Phobius"/>
    </source>
</evidence>
<dbReference type="EMBL" id="JAHESC010000008">
    <property type="protein sequence ID" value="MBT1686466.1"/>
    <property type="molecule type" value="Genomic_DNA"/>
</dbReference>
<dbReference type="SFLD" id="SFLDG00002">
    <property type="entry name" value="C1.7:_P-type_atpase_like"/>
    <property type="match status" value="1"/>
</dbReference>
<comment type="caution">
    <text evidence="12">The sequence shown here is derived from an EMBL/GenBank/DDBJ whole genome shotgun (WGS) entry which is preliminary data.</text>
</comment>
<keyword evidence="3" id="KW-0547">Nucleotide-binding</keyword>
<evidence type="ECO:0000256" key="7">
    <source>
        <dbReference type="ARBA" id="ARBA00023136"/>
    </source>
</evidence>
<evidence type="ECO:0000259" key="11">
    <source>
        <dbReference type="Pfam" id="PF00690"/>
    </source>
</evidence>
<dbReference type="RefSeq" id="WP_254089703.1">
    <property type="nucleotide sequence ID" value="NZ_JAHESC010000008.1"/>
</dbReference>
<dbReference type="Pfam" id="PF00690">
    <property type="entry name" value="Cation_ATPase_N"/>
    <property type="match status" value="1"/>
</dbReference>
<feature type="transmembrane region" description="Helical" evidence="8">
    <location>
        <begin position="213"/>
        <end position="234"/>
    </location>
</feature>
<feature type="domain" description="Cation-transporting P-type ATPase N-terminal" evidence="11">
    <location>
        <begin position="8"/>
        <end position="54"/>
    </location>
</feature>
<dbReference type="AlphaFoldDB" id="A0AAP2GGT7"/>
<protein>
    <submittedName>
        <fullName evidence="12">Cation-translocating P-type ATPase</fullName>
    </submittedName>
</protein>
<evidence type="ECO:0000256" key="4">
    <source>
        <dbReference type="ARBA" id="ARBA00022840"/>
    </source>
</evidence>
<feature type="transmembrane region" description="Helical" evidence="8">
    <location>
        <begin position="620"/>
        <end position="642"/>
    </location>
</feature>
<dbReference type="Gene3D" id="3.40.50.1000">
    <property type="entry name" value="HAD superfamily/HAD-like"/>
    <property type="match status" value="2"/>
</dbReference>
<feature type="transmembrane region" description="Helical" evidence="8">
    <location>
        <begin position="763"/>
        <end position="784"/>
    </location>
</feature>
<dbReference type="NCBIfam" id="TIGR01494">
    <property type="entry name" value="ATPase_P-type"/>
    <property type="match status" value="2"/>
</dbReference>
<dbReference type="PROSITE" id="PS00154">
    <property type="entry name" value="ATPASE_E1_E2"/>
    <property type="match status" value="1"/>
</dbReference>
<evidence type="ECO:0000256" key="6">
    <source>
        <dbReference type="ARBA" id="ARBA00022989"/>
    </source>
</evidence>
<dbReference type="InterPro" id="IPR004014">
    <property type="entry name" value="ATPase_P-typ_cation-transptr_N"/>
</dbReference>
<evidence type="ECO:0000259" key="10">
    <source>
        <dbReference type="Pfam" id="PF00689"/>
    </source>
</evidence>
<feature type="transmembrane region" description="Helical" evidence="8">
    <location>
        <begin position="796"/>
        <end position="818"/>
    </location>
</feature>
<dbReference type="Pfam" id="PF00689">
    <property type="entry name" value="Cation_ATPase_C"/>
    <property type="match status" value="1"/>
</dbReference>
<dbReference type="GO" id="GO:0016887">
    <property type="term" value="F:ATP hydrolysis activity"/>
    <property type="evidence" value="ECO:0007669"/>
    <property type="project" value="InterPro"/>
</dbReference>
<proteinExistence type="predicted"/>
<evidence type="ECO:0000313" key="12">
    <source>
        <dbReference type="EMBL" id="MBT1686466.1"/>
    </source>
</evidence>
<dbReference type="InterPro" id="IPR001757">
    <property type="entry name" value="P_typ_ATPase"/>
</dbReference>
<dbReference type="PANTHER" id="PTHR42861">
    <property type="entry name" value="CALCIUM-TRANSPORTING ATPASE"/>
    <property type="match status" value="1"/>
</dbReference>
<gene>
    <name evidence="12" type="ORF">KK078_07870</name>
</gene>
<dbReference type="InterPro" id="IPR006068">
    <property type="entry name" value="ATPase_P-typ_cation-transptr_C"/>
</dbReference>
<dbReference type="InterPro" id="IPR023299">
    <property type="entry name" value="ATPase_P-typ_cyto_dom_N"/>
</dbReference>
<evidence type="ECO:0000313" key="13">
    <source>
        <dbReference type="Proteomes" id="UP001319180"/>
    </source>
</evidence>
<feature type="transmembrane region" description="Helical" evidence="8">
    <location>
        <begin position="690"/>
        <end position="716"/>
    </location>
</feature>
<dbReference type="Pfam" id="PF00122">
    <property type="entry name" value="E1-E2_ATPase"/>
    <property type="match status" value="1"/>
</dbReference>
<feature type="domain" description="P-type ATPase A" evidence="9">
    <location>
        <begin position="95"/>
        <end position="195"/>
    </location>
</feature>
<feature type="transmembrane region" description="Helical" evidence="8">
    <location>
        <begin position="39"/>
        <end position="58"/>
    </location>
</feature>
<dbReference type="Gene3D" id="1.20.1110.10">
    <property type="entry name" value="Calcium-transporting ATPase, transmembrane domain"/>
    <property type="match status" value="2"/>
</dbReference>
<dbReference type="InterPro" id="IPR036412">
    <property type="entry name" value="HAD-like_sf"/>
</dbReference>
<feature type="transmembrane region" description="Helical" evidence="8">
    <location>
        <begin position="722"/>
        <end position="742"/>
    </location>
</feature>
<name>A0AAP2GGT7_9BACT</name>
<keyword evidence="7 8" id="KW-0472">Membrane</keyword>
<dbReference type="SUPFAM" id="SSF81665">
    <property type="entry name" value="Calcium ATPase, transmembrane domain M"/>
    <property type="match status" value="1"/>
</dbReference>
<organism evidence="12 13">
    <name type="scientific">Dawidia soli</name>
    <dbReference type="NCBI Taxonomy" id="2782352"/>
    <lineage>
        <taxon>Bacteria</taxon>
        <taxon>Pseudomonadati</taxon>
        <taxon>Bacteroidota</taxon>
        <taxon>Cytophagia</taxon>
        <taxon>Cytophagales</taxon>
        <taxon>Chryseotaleaceae</taxon>
        <taxon>Dawidia</taxon>
    </lineage>
</organism>
<comment type="subcellular location">
    <subcellularLocation>
        <location evidence="1">Membrane</location>
        <topology evidence="1">Multi-pass membrane protein</topology>
    </subcellularLocation>
</comment>
<sequence>MHTIEGITGLTADQVNQARERYGRNTFERKKHVPFLKRALQEPMLMLLVLASAIYFLREAYAEGAFMLAAIAAVSFISFYQESRSKAALDALQEYTRPQASVIRNATVMRVPAEELVVGDHFIVEEGELVPADGVIERSNDLSVNEAILTGESMSVQKTAEDKFLYQGTLVNAGLAVCKATAVGMHTQMGRIGKGLQDIEEPPSPLQIQLKGFVRNMAMVGLAAFLAVWGIYFFKTSLLMQSLLKALTLAMSILPEEIPVAFSTFMALGAWRLAQVGVIVKNIHTVETLGSATVICVDKTGTLTKNEMALVGIYDMHARITYGPEDFARATSIIATAMWASEPLPFDPMELAIHRAYAATHPVDARAGATLIHEYPLGGTPPIMTHVFEDQKGNRIIAAKGAPEAFLHAHLPASDLHAANDAFHALASKGFRVLAVAEAVPAGPDLPADQHEFRFLLKGLVAFYDPPKENIPGVLESFYDAGIQVKLLTGDNLVTAGTIARQINFRGTATSLTGEQVMSLADPALQDAVEKVSVFSRMFPDAKLKVIEALRKHHHVVAMTGDGVNDAPALKAAHIGIAMGRKGSEVARQASALILSNDDLSAMVAAVTIGRKIYNNLKKAIRYIISIHIPIVLIVLLPLMLGWPYPEILTPVHVIFLELIMGPTCSIVYEHEPIEQNVMTEKPRSFTKTFFRISELAISIVQGLAITAGLILIYWYSVNHAGSQACVTAMVFVTLVTANLLLTLVNRSFYYSIFVTLMYKNRLIPLTLAATGGLCSILFTIPALRRFFHFELLTGYQFGLCVATGVLSIMWIEVYKALKRHRTAKSLRR</sequence>
<dbReference type="PRINTS" id="PR00119">
    <property type="entry name" value="CATATPASE"/>
</dbReference>
<dbReference type="Gene3D" id="2.70.150.10">
    <property type="entry name" value="Calcium-transporting ATPase, cytoplasmic transduction domain A"/>
    <property type="match status" value="1"/>
</dbReference>
<keyword evidence="13" id="KW-1185">Reference proteome</keyword>
<feature type="transmembrane region" description="Helical" evidence="8">
    <location>
        <begin position="246"/>
        <end position="271"/>
    </location>
</feature>
<dbReference type="SUPFAM" id="SSF81653">
    <property type="entry name" value="Calcium ATPase, transduction domain A"/>
    <property type="match status" value="1"/>
</dbReference>
<dbReference type="InterPro" id="IPR008250">
    <property type="entry name" value="ATPase_P-typ_transduc_dom_A_sf"/>
</dbReference>
<feature type="transmembrane region" description="Helical" evidence="8">
    <location>
        <begin position="64"/>
        <end position="80"/>
    </location>
</feature>
<dbReference type="SFLD" id="SFLDS00003">
    <property type="entry name" value="Haloacid_Dehalogenase"/>
    <property type="match status" value="1"/>
</dbReference>
<dbReference type="Pfam" id="PF00702">
    <property type="entry name" value="Hydrolase"/>
    <property type="match status" value="1"/>
</dbReference>